<comment type="caution">
    <text evidence="1">The sequence shown here is derived from an EMBL/GenBank/DDBJ whole genome shotgun (WGS) entry which is preliminary data.</text>
</comment>
<accession>V8NR87</accession>
<organism evidence="1 2">
    <name type="scientific">Ophiophagus hannah</name>
    <name type="common">King cobra</name>
    <name type="synonym">Naja hannah</name>
    <dbReference type="NCBI Taxonomy" id="8665"/>
    <lineage>
        <taxon>Eukaryota</taxon>
        <taxon>Metazoa</taxon>
        <taxon>Chordata</taxon>
        <taxon>Craniata</taxon>
        <taxon>Vertebrata</taxon>
        <taxon>Euteleostomi</taxon>
        <taxon>Lepidosauria</taxon>
        <taxon>Squamata</taxon>
        <taxon>Bifurcata</taxon>
        <taxon>Unidentata</taxon>
        <taxon>Episquamata</taxon>
        <taxon>Toxicofera</taxon>
        <taxon>Serpentes</taxon>
        <taxon>Colubroidea</taxon>
        <taxon>Elapidae</taxon>
        <taxon>Elapinae</taxon>
        <taxon>Ophiophagus</taxon>
    </lineage>
</organism>
<proteinExistence type="predicted"/>
<name>V8NR87_OPHHA</name>
<gene>
    <name evidence="1" type="ORF">L345_10182</name>
</gene>
<dbReference type="EMBL" id="AZIM01002425">
    <property type="protein sequence ID" value="ETE64052.1"/>
    <property type="molecule type" value="Genomic_DNA"/>
</dbReference>
<sequence>MFNIVFTALAGKYHSG</sequence>
<reference evidence="1 2" key="1">
    <citation type="journal article" date="2013" name="Proc. Natl. Acad. Sci. U.S.A.">
        <title>The king cobra genome reveals dynamic gene evolution and adaptation in the snake venom system.</title>
        <authorList>
            <person name="Vonk F.J."/>
            <person name="Casewell N.R."/>
            <person name="Henkel C.V."/>
            <person name="Heimberg A.M."/>
            <person name="Jansen H.J."/>
            <person name="McCleary R.J."/>
            <person name="Kerkkamp H.M."/>
            <person name="Vos R.A."/>
            <person name="Guerreiro I."/>
            <person name="Calvete J.J."/>
            <person name="Wuster W."/>
            <person name="Woods A.E."/>
            <person name="Logan J.M."/>
            <person name="Harrison R.A."/>
            <person name="Castoe T.A."/>
            <person name="de Koning A.P."/>
            <person name="Pollock D.D."/>
            <person name="Yandell M."/>
            <person name="Calderon D."/>
            <person name="Renjifo C."/>
            <person name="Currier R.B."/>
            <person name="Salgado D."/>
            <person name="Pla D."/>
            <person name="Sanz L."/>
            <person name="Hyder A.S."/>
            <person name="Ribeiro J.M."/>
            <person name="Arntzen J.W."/>
            <person name="van den Thillart G.E."/>
            <person name="Boetzer M."/>
            <person name="Pirovano W."/>
            <person name="Dirks R.P."/>
            <person name="Spaink H.P."/>
            <person name="Duboule D."/>
            <person name="McGlinn E."/>
            <person name="Kini R.M."/>
            <person name="Richardson M.K."/>
        </authorList>
    </citation>
    <scope>NUCLEOTIDE SEQUENCE</scope>
    <source>
        <tissue evidence="1">Blood</tissue>
    </source>
</reference>
<keyword evidence="2" id="KW-1185">Reference proteome</keyword>
<feature type="non-terminal residue" evidence="1">
    <location>
        <position position="1"/>
    </location>
</feature>
<evidence type="ECO:0000313" key="1">
    <source>
        <dbReference type="EMBL" id="ETE64052.1"/>
    </source>
</evidence>
<evidence type="ECO:0000313" key="2">
    <source>
        <dbReference type="Proteomes" id="UP000018936"/>
    </source>
</evidence>
<dbReference type="AlphaFoldDB" id="V8NR87"/>
<protein>
    <submittedName>
        <fullName evidence="1">Uncharacterized protein</fullName>
    </submittedName>
</protein>
<dbReference type="Proteomes" id="UP000018936">
    <property type="component" value="Unassembled WGS sequence"/>
</dbReference>